<dbReference type="Pfam" id="PF07714">
    <property type="entry name" value="PK_Tyr_Ser-Thr"/>
    <property type="match status" value="1"/>
</dbReference>
<feature type="transmembrane region" description="Helical" evidence="12">
    <location>
        <begin position="217"/>
        <end position="242"/>
    </location>
</feature>
<dbReference type="FunFam" id="3.30.200.20:FF:000428">
    <property type="entry name" value="Inactive LRR receptor-like serine/threonine-protein kinase BIR2"/>
    <property type="match status" value="1"/>
</dbReference>
<reference evidence="16" key="1">
    <citation type="journal article" date="2016" name="Nat. Biotechnol.">
        <title>Sequencing wild and cultivated cassava and related species reveals extensive interspecific hybridization and genetic diversity.</title>
        <authorList>
            <person name="Bredeson J.V."/>
            <person name="Lyons J.B."/>
            <person name="Prochnik S.E."/>
            <person name="Wu G.A."/>
            <person name="Ha C.M."/>
            <person name="Edsinger-Gonzales E."/>
            <person name="Grimwood J."/>
            <person name="Schmutz J."/>
            <person name="Rabbi I.Y."/>
            <person name="Egesi C."/>
            <person name="Nauluvula P."/>
            <person name="Lebot V."/>
            <person name="Ndunguru J."/>
            <person name="Mkamilo G."/>
            <person name="Bart R.S."/>
            <person name="Setter T.L."/>
            <person name="Gleadow R.M."/>
            <person name="Kulakow P."/>
            <person name="Ferguson M.E."/>
            <person name="Rounsley S."/>
            <person name="Rokhsar D.S."/>
        </authorList>
    </citation>
    <scope>NUCLEOTIDE SEQUENCE [LARGE SCALE GENOMIC DNA]</scope>
    <source>
        <strain evidence="16">cv. AM560-2</strain>
    </source>
</reference>
<dbReference type="FunFam" id="1.10.510.10:FF:000609">
    <property type="entry name" value="Inactive LRR receptor-like serine/threonine-protein kinase BIR2"/>
    <property type="match status" value="1"/>
</dbReference>
<keyword evidence="7" id="KW-0547">Nucleotide-binding</keyword>
<dbReference type="GO" id="GO:0005524">
    <property type="term" value="F:ATP binding"/>
    <property type="evidence" value="ECO:0007669"/>
    <property type="project" value="UniProtKB-KW"/>
</dbReference>
<dbReference type="Gramene" id="Manes.05G093900.2.v8.1">
    <property type="protein sequence ID" value="Manes.05G093900.2.v8.1.CDS.1"/>
    <property type="gene ID" value="Manes.05G093900.v8.1"/>
</dbReference>
<evidence type="ECO:0000256" key="13">
    <source>
        <dbReference type="SAM" id="SignalP"/>
    </source>
</evidence>
<dbReference type="PANTHER" id="PTHR48007">
    <property type="entry name" value="LEUCINE-RICH REPEAT RECEPTOR-LIKE PROTEIN KINASE PXC1"/>
    <property type="match status" value="1"/>
</dbReference>
<keyword evidence="3" id="KW-0433">Leucine-rich repeat</keyword>
<evidence type="ECO:0000256" key="1">
    <source>
        <dbReference type="ARBA" id="ARBA00004167"/>
    </source>
</evidence>
<dbReference type="InterPro" id="IPR011009">
    <property type="entry name" value="Kinase-like_dom_sf"/>
</dbReference>
<keyword evidence="5 13" id="KW-0732">Signal</keyword>
<sequence>MRILHLLLLFIFLFALPFCFAIEDDVTCLEGLKNSLTDPLSRLASWDLTNNSVASVCKLNGVSCWNEKENRIISLQLPASQLAGQLPDSLKYCRSLQTLDLSGNALSGSIPSQICTWLPYIVTLDLSVNSFSGSIPPEIVNCKFLNNLILNGNKLSGSIPYGLGSLARLKRFTVADNDLSGTLPVDLSSFPEADFDGNDGLCGRPLGKCGGLSGKSLGIIIVAGVIGAAGSLILGFVIWWWLYVRSSDKKKGYGSGSGKDDPSWVDLLRSHKLVQVSLFQKPIVKIKLSDLLLATNNFDLENIVISTRTGVSYKAVLPDGSALAIKRLSACKLTEKQFRSEMNRLGQLRHPNLVPLLGFCVVEEERLLVYKHMPNGTLYSQLHGSGFGFNPSGLLDWPTRVKIGVGAARGLAWLHHGCQPPYIHQYISSNVILLDDDFDARFTDFGLARLVGSRDSNDSSFVNGDLGEFGYVAPEYSSTMVASLKGDVYSFGIVLLELVTGQKPLEVSIAEEGFKGNLVDWVNHLVSTGRSKDAVDKDLHGKGHDDEIMQFLKIAWSCVVSRPKDRPSMYRVYESLKSMAEKHGFSDQHDEFPLIFGKQDPEYKE</sequence>
<feature type="domain" description="Protein kinase" evidence="14">
    <location>
        <begin position="298"/>
        <end position="586"/>
    </location>
</feature>
<dbReference type="InterPro" id="IPR013210">
    <property type="entry name" value="LRR_N_plant-typ"/>
</dbReference>
<accession>A0A2C9VUS6</accession>
<evidence type="ECO:0000256" key="11">
    <source>
        <dbReference type="ARBA" id="ARBA00023180"/>
    </source>
</evidence>
<comment type="caution">
    <text evidence="15">The sequence shown here is derived from an EMBL/GenBank/DDBJ whole genome shotgun (WGS) entry which is preliminary data.</text>
</comment>
<dbReference type="Gene3D" id="3.30.200.20">
    <property type="entry name" value="Phosphorylase Kinase, domain 1"/>
    <property type="match status" value="1"/>
</dbReference>
<dbReference type="Gene3D" id="1.10.510.10">
    <property type="entry name" value="Transferase(Phosphotransferase) domain 1"/>
    <property type="match status" value="1"/>
</dbReference>
<dbReference type="InterPro" id="IPR000719">
    <property type="entry name" value="Prot_kinase_dom"/>
</dbReference>
<dbReference type="PANTHER" id="PTHR48007:SF86">
    <property type="entry name" value="(WILD MALAYSIAN BANANA) HYPOTHETICAL PROTEIN"/>
    <property type="match status" value="1"/>
</dbReference>
<keyword evidence="10 12" id="KW-0472">Membrane</keyword>
<keyword evidence="9 12" id="KW-1133">Transmembrane helix</keyword>
<dbReference type="FunFam" id="3.80.10.10:FF:000415">
    <property type="entry name" value="Inactive LRR receptor-like serine/threonine-protein kinase BIR2"/>
    <property type="match status" value="1"/>
</dbReference>
<keyword evidence="4 12" id="KW-0812">Transmembrane</keyword>
<dbReference type="SUPFAM" id="SSF52058">
    <property type="entry name" value="L domain-like"/>
    <property type="match status" value="1"/>
</dbReference>
<evidence type="ECO:0000256" key="8">
    <source>
        <dbReference type="ARBA" id="ARBA00022840"/>
    </source>
</evidence>
<evidence type="ECO:0000256" key="2">
    <source>
        <dbReference type="ARBA" id="ARBA00022553"/>
    </source>
</evidence>
<feature type="signal peptide" evidence="13">
    <location>
        <begin position="1"/>
        <end position="21"/>
    </location>
</feature>
<evidence type="ECO:0000256" key="4">
    <source>
        <dbReference type="ARBA" id="ARBA00022692"/>
    </source>
</evidence>
<dbReference type="InterPro" id="IPR046959">
    <property type="entry name" value="PRK1-6/SRF4-like"/>
</dbReference>
<dbReference type="InterPro" id="IPR001245">
    <property type="entry name" value="Ser-Thr/Tyr_kinase_cat_dom"/>
</dbReference>
<keyword evidence="8" id="KW-0067">ATP-binding</keyword>
<evidence type="ECO:0000259" key="14">
    <source>
        <dbReference type="PROSITE" id="PS50011"/>
    </source>
</evidence>
<dbReference type="SUPFAM" id="SSF56112">
    <property type="entry name" value="Protein kinase-like (PK-like)"/>
    <property type="match status" value="1"/>
</dbReference>
<dbReference type="EMBL" id="CM004391">
    <property type="protein sequence ID" value="OAY49922.1"/>
    <property type="molecule type" value="Genomic_DNA"/>
</dbReference>
<keyword evidence="11" id="KW-0325">Glycoprotein</keyword>
<keyword evidence="2" id="KW-0597">Phosphoprotein</keyword>
<dbReference type="InterPro" id="IPR032675">
    <property type="entry name" value="LRR_dom_sf"/>
</dbReference>
<protein>
    <recommendedName>
        <fullName evidence="14">Protein kinase domain-containing protein</fullName>
    </recommendedName>
</protein>
<name>A0A2C9VUS6_MANES</name>
<dbReference type="AlphaFoldDB" id="A0A2C9VUS6"/>
<gene>
    <name evidence="15" type="ORF">MANES_05G093900v8</name>
</gene>
<dbReference type="Pfam" id="PF08263">
    <property type="entry name" value="LRRNT_2"/>
    <property type="match status" value="1"/>
</dbReference>
<evidence type="ECO:0000256" key="3">
    <source>
        <dbReference type="ARBA" id="ARBA00022614"/>
    </source>
</evidence>
<comment type="subcellular location">
    <subcellularLocation>
        <location evidence="1">Membrane</location>
        <topology evidence="1">Single-pass membrane protein</topology>
    </subcellularLocation>
</comment>
<dbReference type="CDD" id="cd14066">
    <property type="entry name" value="STKc_IRAK"/>
    <property type="match status" value="1"/>
</dbReference>
<keyword evidence="6" id="KW-0677">Repeat</keyword>
<keyword evidence="16" id="KW-1185">Reference proteome</keyword>
<evidence type="ECO:0000256" key="7">
    <source>
        <dbReference type="ARBA" id="ARBA00022741"/>
    </source>
</evidence>
<dbReference type="PROSITE" id="PS50011">
    <property type="entry name" value="PROTEIN_KINASE_DOM"/>
    <property type="match status" value="1"/>
</dbReference>
<dbReference type="GO" id="GO:0004672">
    <property type="term" value="F:protein kinase activity"/>
    <property type="evidence" value="ECO:0007669"/>
    <property type="project" value="InterPro"/>
</dbReference>
<dbReference type="Pfam" id="PF00560">
    <property type="entry name" value="LRR_1"/>
    <property type="match status" value="2"/>
</dbReference>
<dbReference type="Gramene" id="Manes.05G093900.1.v8.1">
    <property type="protein sequence ID" value="Manes.05G093900.1.v8.1.CDS.1"/>
    <property type="gene ID" value="Manes.05G093900.v8.1"/>
</dbReference>
<dbReference type="Gene3D" id="3.80.10.10">
    <property type="entry name" value="Ribonuclease Inhibitor"/>
    <property type="match status" value="1"/>
</dbReference>
<evidence type="ECO:0000256" key="12">
    <source>
        <dbReference type="SAM" id="Phobius"/>
    </source>
</evidence>
<dbReference type="OMA" id="AWLHHAC"/>
<dbReference type="GO" id="GO:0016020">
    <property type="term" value="C:membrane"/>
    <property type="evidence" value="ECO:0007669"/>
    <property type="project" value="UniProtKB-SubCell"/>
</dbReference>
<proteinExistence type="predicted"/>
<evidence type="ECO:0000313" key="15">
    <source>
        <dbReference type="EMBL" id="OAY49922.1"/>
    </source>
</evidence>
<organism evidence="15 16">
    <name type="scientific">Manihot esculenta</name>
    <name type="common">Cassava</name>
    <name type="synonym">Jatropha manihot</name>
    <dbReference type="NCBI Taxonomy" id="3983"/>
    <lineage>
        <taxon>Eukaryota</taxon>
        <taxon>Viridiplantae</taxon>
        <taxon>Streptophyta</taxon>
        <taxon>Embryophyta</taxon>
        <taxon>Tracheophyta</taxon>
        <taxon>Spermatophyta</taxon>
        <taxon>Magnoliopsida</taxon>
        <taxon>eudicotyledons</taxon>
        <taxon>Gunneridae</taxon>
        <taxon>Pentapetalae</taxon>
        <taxon>rosids</taxon>
        <taxon>fabids</taxon>
        <taxon>Malpighiales</taxon>
        <taxon>Euphorbiaceae</taxon>
        <taxon>Crotonoideae</taxon>
        <taxon>Manihoteae</taxon>
        <taxon>Manihot</taxon>
    </lineage>
</organism>
<evidence type="ECO:0000256" key="10">
    <source>
        <dbReference type="ARBA" id="ARBA00023136"/>
    </source>
</evidence>
<evidence type="ECO:0000256" key="9">
    <source>
        <dbReference type="ARBA" id="ARBA00022989"/>
    </source>
</evidence>
<evidence type="ECO:0000256" key="6">
    <source>
        <dbReference type="ARBA" id="ARBA00022737"/>
    </source>
</evidence>
<feature type="chain" id="PRO_5013356488" description="Protein kinase domain-containing protein" evidence="13">
    <location>
        <begin position="22"/>
        <end position="605"/>
    </location>
</feature>
<evidence type="ECO:0000256" key="5">
    <source>
        <dbReference type="ARBA" id="ARBA00022729"/>
    </source>
</evidence>
<dbReference type="OrthoDB" id="598358at2759"/>
<dbReference type="InterPro" id="IPR001611">
    <property type="entry name" value="Leu-rich_rpt"/>
</dbReference>
<evidence type="ECO:0000313" key="16">
    <source>
        <dbReference type="Proteomes" id="UP000091857"/>
    </source>
</evidence>
<dbReference type="Proteomes" id="UP000091857">
    <property type="component" value="Chromosome 5"/>
</dbReference>